<keyword evidence="3 9" id="KW-0028">Amino-acid biosynthesis</keyword>
<evidence type="ECO:0000256" key="9">
    <source>
        <dbReference type="HAMAP-Rule" id="MF_00222"/>
    </source>
</evidence>
<feature type="binding site" evidence="9">
    <location>
        <position position="221"/>
    </location>
    <ligand>
        <name>shikimate</name>
        <dbReference type="ChEBI" id="CHEBI:36208"/>
    </ligand>
</feature>
<reference evidence="13" key="1">
    <citation type="journal article" date="2020" name="mSystems">
        <title>Genome- and Community-Level Interaction Insights into Carbon Utilization and Element Cycling Functions of Hydrothermarchaeota in Hydrothermal Sediment.</title>
        <authorList>
            <person name="Zhou Z."/>
            <person name="Liu Y."/>
            <person name="Xu W."/>
            <person name="Pan J."/>
            <person name="Luo Z.H."/>
            <person name="Li M."/>
        </authorList>
    </citation>
    <scope>NUCLEOTIDE SEQUENCE [LARGE SCALE GENOMIC DNA]</scope>
    <source>
        <strain evidence="13">SpSt-788</strain>
    </source>
</reference>
<evidence type="ECO:0000313" key="13">
    <source>
        <dbReference type="EMBL" id="HGG99633.1"/>
    </source>
</evidence>
<dbReference type="NCBIfam" id="NF001319">
    <property type="entry name" value="PRK00258.3-3"/>
    <property type="match status" value="1"/>
</dbReference>
<feature type="domain" description="Quinate/shikimate 5-dehydrogenase/glutamyl-tRNA reductase" evidence="10">
    <location>
        <begin position="121"/>
        <end position="194"/>
    </location>
</feature>
<dbReference type="Pfam" id="PF08501">
    <property type="entry name" value="Shikimate_dh_N"/>
    <property type="match status" value="1"/>
</dbReference>
<organism evidence="13">
    <name type="scientific">Thermodesulfovibrio aggregans</name>
    <dbReference type="NCBI Taxonomy" id="86166"/>
    <lineage>
        <taxon>Bacteria</taxon>
        <taxon>Pseudomonadati</taxon>
        <taxon>Nitrospirota</taxon>
        <taxon>Thermodesulfovibrionia</taxon>
        <taxon>Thermodesulfovibrionales</taxon>
        <taxon>Thermodesulfovibrionaceae</taxon>
        <taxon>Thermodesulfovibrio</taxon>
    </lineage>
</organism>
<feature type="binding site" evidence="9">
    <location>
        <begin position="153"/>
        <end position="158"/>
    </location>
    <ligand>
        <name>NADP(+)</name>
        <dbReference type="ChEBI" id="CHEBI:58349"/>
    </ligand>
</feature>
<feature type="active site" description="Proton acceptor" evidence="9">
    <location>
        <position position="70"/>
    </location>
</feature>
<proteinExistence type="inferred from homology"/>
<feature type="domain" description="SDH C-terminal" evidence="12">
    <location>
        <begin position="240"/>
        <end position="269"/>
    </location>
</feature>
<dbReference type="GO" id="GO:0008652">
    <property type="term" value="P:amino acid biosynthetic process"/>
    <property type="evidence" value="ECO:0007669"/>
    <property type="project" value="UniProtKB-KW"/>
</dbReference>
<feature type="binding site" evidence="9">
    <location>
        <position position="82"/>
    </location>
    <ligand>
        <name>NADP(+)</name>
        <dbReference type="ChEBI" id="CHEBI:58349"/>
    </ligand>
</feature>
<dbReference type="InterPro" id="IPR046346">
    <property type="entry name" value="Aminoacid_DH-like_N_sf"/>
</dbReference>
<dbReference type="InterPro" id="IPR041121">
    <property type="entry name" value="SDH_C"/>
</dbReference>
<comment type="pathway">
    <text evidence="8">Aromatic compound metabolism; 3,4-dihydroxybenzoate biosynthesis; 3-dehydroquinate from D-quinate (NAD(+) route).</text>
</comment>
<feature type="binding site" evidence="9">
    <location>
        <position position="240"/>
    </location>
    <ligand>
        <name>NADP(+)</name>
        <dbReference type="ChEBI" id="CHEBI:58349"/>
    </ligand>
</feature>
<comment type="caution">
    <text evidence="13">The sequence shown here is derived from an EMBL/GenBank/DDBJ whole genome shotgun (WGS) entry which is preliminary data.</text>
</comment>
<dbReference type="GO" id="GO:0009073">
    <property type="term" value="P:aromatic amino acid family biosynthetic process"/>
    <property type="evidence" value="ECO:0007669"/>
    <property type="project" value="UniProtKB-KW"/>
</dbReference>
<dbReference type="Pfam" id="PF18317">
    <property type="entry name" value="SDH_C"/>
    <property type="match status" value="1"/>
</dbReference>
<dbReference type="GO" id="GO:0050661">
    <property type="term" value="F:NADP binding"/>
    <property type="evidence" value="ECO:0007669"/>
    <property type="project" value="InterPro"/>
</dbReference>
<dbReference type="PANTHER" id="PTHR21089">
    <property type="entry name" value="SHIKIMATE DEHYDROGENASE"/>
    <property type="match status" value="1"/>
</dbReference>
<dbReference type="HAMAP" id="MF_00222">
    <property type="entry name" value="Shikimate_DH_AroE"/>
    <property type="match status" value="1"/>
</dbReference>
<dbReference type="EMBL" id="DTHO01000045">
    <property type="protein sequence ID" value="HGG99633.1"/>
    <property type="molecule type" value="Genomic_DNA"/>
</dbReference>
<evidence type="ECO:0000256" key="6">
    <source>
        <dbReference type="ARBA" id="ARBA00023141"/>
    </source>
</evidence>
<dbReference type="GO" id="GO:0019632">
    <property type="term" value="P:shikimate metabolic process"/>
    <property type="evidence" value="ECO:0007669"/>
    <property type="project" value="InterPro"/>
</dbReference>
<accession>A0A7C4AJP3</accession>
<keyword evidence="5 9" id="KW-0560">Oxidoreductase</keyword>
<evidence type="ECO:0000256" key="4">
    <source>
        <dbReference type="ARBA" id="ARBA00022857"/>
    </source>
</evidence>
<dbReference type="InterPro" id="IPR011342">
    <property type="entry name" value="Shikimate_DH"/>
</dbReference>
<dbReference type="CDD" id="cd01065">
    <property type="entry name" value="NAD_bind_Shikimate_DH"/>
    <property type="match status" value="1"/>
</dbReference>
<gene>
    <name evidence="9" type="primary">aroE</name>
    <name evidence="13" type="ORF">ENV75_04190</name>
</gene>
<comment type="catalytic activity">
    <reaction evidence="7 9">
        <text>shikimate + NADP(+) = 3-dehydroshikimate + NADPH + H(+)</text>
        <dbReference type="Rhea" id="RHEA:17737"/>
        <dbReference type="ChEBI" id="CHEBI:15378"/>
        <dbReference type="ChEBI" id="CHEBI:16630"/>
        <dbReference type="ChEBI" id="CHEBI:36208"/>
        <dbReference type="ChEBI" id="CHEBI:57783"/>
        <dbReference type="ChEBI" id="CHEBI:58349"/>
        <dbReference type="EC" id="1.1.1.25"/>
    </reaction>
</comment>
<dbReference type="FunFam" id="3.40.50.720:FF:000086">
    <property type="entry name" value="Quinate/shikimate dehydrogenase"/>
    <property type="match status" value="1"/>
</dbReference>
<comment type="pathway">
    <text evidence="1 9">Metabolic intermediate biosynthesis; chorismate biosynthesis; chorismate from D-erythrose 4-phosphate and phosphoenolpyruvate: step 4/7.</text>
</comment>
<evidence type="ECO:0000256" key="8">
    <source>
        <dbReference type="ARBA" id="ARBA00060613"/>
    </source>
</evidence>
<dbReference type="InterPro" id="IPR013708">
    <property type="entry name" value="Shikimate_DH-bd_N"/>
</dbReference>
<dbReference type="GO" id="GO:0009423">
    <property type="term" value="P:chorismate biosynthetic process"/>
    <property type="evidence" value="ECO:0007669"/>
    <property type="project" value="UniProtKB-UniRule"/>
</dbReference>
<dbReference type="InterPro" id="IPR006151">
    <property type="entry name" value="Shikm_DH/Glu-tRNA_Rdtase"/>
</dbReference>
<feature type="binding site" evidence="9">
    <location>
        <begin position="130"/>
        <end position="134"/>
    </location>
    <ligand>
        <name>NADP(+)</name>
        <dbReference type="ChEBI" id="CHEBI:58349"/>
    </ligand>
</feature>
<evidence type="ECO:0000259" key="11">
    <source>
        <dbReference type="Pfam" id="PF08501"/>
    </source>
</evidence>
<dbReference type="SUPFAM" id="SSF51735">
    <property type="entry name" value="NAD(P)-binding Rossmann-fold domains"/>
    <property type="match status" value="1"/>
</dbReference>
<feature type="binding site" evidence="9">
    <location>
        <position position="106"/>
    </location>
    <ligand>
        <name>shikimate</name>
        <dbReference type="ChEBI" id="CHEBI:36208"/>
    </ligand>
</feature>
<evidence type="ECO:0000256" key="1">
    <source>
        <dbReference type="ARBA" id="ARBA00004871"/>
    </source>
</evidence>
<keyword evidence="6 9" id="KW-0057">Aromatic amino acid biosynthesis</keyword>
<evidence type="ECO:0000259" key="12">
    <source>
        <dbReference type="Pfam" id="PF18317"/>
    </source>
</evidence>
<name>A0A7C4AJP3_9BACT</name>
<dbReference type="UniPathway" id="UPA00053">
    <property type="reaction ID" value="UER00087"/>
</dbReference>
<feature type="binding site" evidence="9">
    <location>
        <begin position="19"/>
        <end position="21"/>
    </location>
    <ligand>
        <name>shikimate</name>
        <dbReference type="ChEBI" id="CHEBI:36208"/>
    </ligand>
</feature>
<comment type="function">
    <text evidence="9">Involved in the biosynthesis of the chorismate, which leads to the biosynthesis of aromatic amino acids. Catalyzes the reversible NADPH linked reduction of 3-dehydroshikimate (DHSA) to yield shikimate (SA).</text>
</comment>
<dbReference type="Gene3D" id="3.40.50.720">
    <property type="entry name" value="NAD(P)-binding Rossmann-like Domain"/>
    <property type="match status" value="1"/>
</dbReference>
<dbReference type="EC" id="1.1.1.25" evidence="2 9"/>
<dbReference type="InterPro" id="IPR022893">
    <property type="entry name" value="Shikimate_DH_fam"/>
</dbReference>
<feature type="binding site" evidence="9">
    <location>
        <position position="247"/>
    </location>
    <ligand>
        <name>shikimate</name>
        <dbReference type="ChEBI" id="CHEBI:36208"/>
    </ligand>
</feature>
<dbReference type="SUPFAM" id="SSF53223">
    <property type="entry name" value="Aminoacid dehydrogenase-like, N-terminal domain"/>
    <property type="match status" value="1"/>
</dbReference>
<dbReference type="PANTHER" id="PTHR21089:SF1">
    <property type="entry name" value="BIFUNCTIONAL 3-DEHYDROQUINATE DEHYDRATASE_SHIKIMATE DEHYDROGENASE, CHLOROPLASTIC"/>
    <property type="match status" value="1"/>
</dbReference>
<dbReference type="NCBIfam" id="NF001314">
    <property type="entry name" value="PRK00258.2-2"/>
    <property type="match status" value="1"/>
</dbReference>
<dbReference type="NCBIfam" id="TIGR00507">
    <property type="entry name" value="aroE"/>
    <property type="match status" value="1"/>
</dbReference>
<sequence>MITGKTKITGIFGDPVEHSLSPVIHNEAFKYLGLDYCYVPFHVKKEKLKEAAEALRALNIKGVNITIPHKEAIIPFLDELSEEACHIEAVNTVLNSEGYLKGFNTDTYGFVLSLKEEGILLNGRNVIVLGAGGAARAVVYGILKEGGRVYIFNRTRDRAQKIMEKFRQFGFIEVVDKIDESVIEIMQIVVNATSLGLKKDDPMPLSPQLLKPEHIYCDIVYPETPLMKEAEKIGCKVTGGSGMLVWQAAFAFEIWTGRQAPIEVMKQALNKVLTKNYFFDTKHKK</sequence>
<evidence type="ECO:0000256" key="5">
    <source>
        <dbReference type="ARBA" id="ARBA00023002"/>
    </source>
</evidence>
<feature type="binding site" evidence="9">
    <location>
        <position position="91"/>
    </location>
    <ligand>
        <name>shikimate</name>
        <dbReference type="ChEBI" id="CHEBI:36208"/>
    </ligand>
</feature>
<feature type="domain" description="Shikimate dehydrogenase substrate binding N-terminal" evidence="11">
    <location>
        <begin position="11"/>
        <end position="93"/>
    </location>
</feature>
<comment type="subunit">
    <text evidence="9">Homodimer.</text>
</comment>
<dbReference type="Gene3D" id="3.40.50.10860">
    <property type="entry name" value="Leucine Dehydrogenase, chain A, domain 1"/>
    <property type="match status" value="1"/>
</dbReference>
<protein>
    <recommendedName>
        <fullName evidence="2 9">Shikimate dehydrogenase (NADP(+))</fullName>
        <shortName evidence="9">SDH</shortName>
        <ecNumber evidence="2 9">1.1.1.25</ecNumber>
    </recommendedName>
</protein>
<dbReference type="InterPro" id="IPR036291">
    <property type="entry name" value="NAD(P)-bd_dom_sf"/>
</dbReference>
<evidence type="ECO:0000256" key="7">
    <source>
        <dbReference type="ARBA" id="ARBA00049442"/>
    </source>
</evidence>
<feature type="binding site" evidence="9">
    <location>
        <position position="66"/>
    </location>
    <ligand>
        <name>shikimate</name>
        <dbReference type="ChEBI" id="CHEBI:36208"/>
    </ligand>
</feature>
<keyword evidence="4 9" id="KW-0521">NADP</keyword>
<feature type="binding site" evidence="9">
    <location>
        <position position="219"/>
    </location>
    <ligand>
        <name>NADP(+)</name>
        <dbReference type="ChEBI" id="CHEBI:58349"/>
    </ligand>
</feature>
<evidence type="ECO:0000256" key="2">
    <source>
        <dbReference type="ARBA" id="ARBA00012962"/>
    </source>
</evidence>
<evidence type="ECO:0000256" key="3">
    <source>
        <dbReference type="ARBA" id="ARBA00022605"/>
    </source>
</evidence>
<dbReference type="GO" id="GO:0004764">
    <property type="term" value="F:shikimate 3-dehydrogenase (NADP+) activity"/>
    <property type="evidence" value="ECO:0007669"/>
    <property type="project" value="UniProtKB-UniRule"/>
</dbReference>
<dbReference type="AlphaFoldDB" id="A0A7C4AJP3"/>
<dbReference type="GO" id="GO:0005829">
    <property type="term" value="C:cytosol"/>
    <property type="evidence" value="ECO:0007669"/>
    <property type="project" value="TreeGrafter"/>
</dbReference>
<dbReference type="Pfam" id="PF01488">
    <property type="entry name" value="Shikimate_DH"/>
    <property type="match status" value="1"/>
</dbReference>
<comment type="similarity">
    <text evidence="9">Belongs to the shikimate dehydrogenase family.</text>
</comment>
<evidence type="ECO:0000259" key="10">
    <source>
        <dbReference type="Pfam" id="PF01488"/>
    </source>
</evidence>